<feature type="signal peptide" evidence="7">
    <location>
        <begin position="1"/>
        <end position="18"/>
    </location>
</feature>
<evidence type="ECO:0000256" key="6">
    <source>
        <dbReference type="ARBA" id="ARBA00023320"/>
    </source>
</evidence>
<evidence type="ECO:0000313" key="8">
    <source>
        <dbReference type="Proteomes" id="UP000887565"/>
    </source>
</evidence>
<keyword evidence="7" id="KW-0732">Signal</keyword>
<dbReference type="PANTHER" id="PTHR20986:SF24">
    <property type="entry name" value="FMRFAMIDE-LIKE NEUROPEPTIDES 1"/>
    <property type="match status" value="1"/>
</dbReference>
<reference evidence="9" key="1">
    <citation type="submission" date="2022-11" db="UniProtKB">
        <authorList>
            <consortium name="WormBaseParasite"/>
        </authorList>
    </citation>
    <scope>IDENTIFICATION</scope>
</reference>
<name>A0A915IWR8_ROMCU</name>
<dbReference type="Pfam" id="PF01581">
    <property type="entry name" value="FARP"/>
    <property type="match status" value="4"/>
</dbReference>
<evidence type="ECO:0000256" key="1">
    <source>
        <dbReference type="ARBA" id="ARBA00004613"/>
    </source>
</evidence>
<dbReference type="InterPro" id="IPR051041">
    <property type="entry name" value="FMRFamide-related_np"/>
</dbReference>
<keyword evidence="4" id="KW-0165">Cleavage on pair of basic residues</keyword>
<dbReference type="GO" id="GO:0005576">
    <property type="term" value="C:extracellular region"/>
    <property type="evidence" value="ECO:0007669"/>
    <property type="project" value="UniProtKB-SubCell"/>
</dbReference>
<keyword evidence="8" id="KW-1185">Reference proteome</keyword>
<dbReference type="GO" id="GO:0007218">
    <property type="term" value="P:neuropeptide signaling pathway"/>
    <property type="evidence" value="ECO:0007669"/>
    <property type="project" value="UniProtKB-KW"/>
</dbReference>
<comment type="similarity">
    <text evidence="2">Belongs to the FARP (FMRFamide related peptide) family.</text>
</comment>
<evidence type="ECO:0000256" key="3">
    <source>
        <dbReference type="ARBA" id="ARBA00022525"/>
    </source>
</evidence>
<dbReference type="AlphaFoldDB" id="A0A915IWR8"/>
<dbReference type="PANTHER" id="PTHR20986">
    <property type="entry name" value="FMRFAMIDE-RELATED PEPTIDES"/>
    <property type="match status" value="1"/>
</dbReference>
<evidence type="ECO:0000313" key="9">
    <source>
        <dbReference type="WBParaSite" id="nRc.2.0.1.t17855-RA"/>
    </source>
</evidence>
<comment type="subcellular location">
    <subcellularLocation>
        <location evidence="1">Secreted</location>
    </subcellularLocation>
</comment>
<evidence type="ECO:0000256" key="7">
    <source>
        <dbReference type="SAM" id="SignalP"/>
    </source>
</evidence>
<dbReference type="InterPro" id="IPR002544">
    <property type="entry name" value="FMRFamid-related_peptide-like"/>
</dbReference>
<evidence type="ECO:0000256" key="4">
    <source>
        <dbReference type="ARBA" id="ARBA00022685"/>
    </source>
</evidence>
<proteinExistence type="inferred from homology"/>
<sequence>MSPKIPFCVVVLCAMVLGADMVSSSPAGDLCLKALSNSPSMEQAIKDMTADQLEACRGWVTSQFLRQMLETMNEEGIIDEENDSSMIEKRKNDFLRFGKRKNDFLRFGKRKDDFLRFGKRKNDFLRFGKRKNDFLRFG</sequence>
<keyword evidence="6" id="KW-0527">Neuropeptide</keyword>
<dbReference type="WBParaSite" id="nRc.2.0.1.t17855-RA">
    <property type="protein sequence ID" value="nRc.2.0.1.t17855-RA"/>
    <property type="gene ID" value="nRc.2.0.1.g17855"/>
</dbReference>
<organism evidence="8 9">
    <name type="scientific">Romanomermis culicivorax</name>
    <name type="common">Nematode worm</name>
    <dbReference type="NCBI Taxonomy" id="13658"/>
    <lineage>
        <taxon>Eukaryota</taxon>
        <taxon>Metazoa</taxon>
        <taxon>Ecdysozoa</taxon>
        <taxon>Nematoda</taxon>
        <taxon>Enoplea</taxon>
        <taxon>Dorylaimia</taxon>
        <taxon>Mermithida</taxon>
        <taxon>Mermithoidea</taxon>
        <taxon>Mermithidae</taxon>
        <taxon>Romanomermis</taxon>
    </lineage>
</organism>
<keyword evidence="5" id="KW-0027">Amidation</keyword>
<feature type="chain" id="PRO_5037985144" evidence="7">
    <location>
        <begin position="19"/>
        <end position="138"/>
    </location>
</feature>
<evidence type="ECO:0000256" key="2">
    <source>
        <dbReference type="ARBA" id="ARBA00006356"/>
    </source>
</evidence>
<keyword evidence="3" id="KW-0964">Secreted</keyword>
<protein>
    <submittedName>
        <fullName evidence="9">Uncharacterized protein</fullName>
    </submittedName>
</protein>
<accession>A0A915IWR8</accession>
<dbReference type="Proteomes" id="UP000887565">
    <property type="component" value="Unplaced"/>
</dbReference>
<evidence type="ECO:0000256" key="5">
    <source>
        <dbReference type="ARBA" id="ARBA00022815"/>
    </source>
</evidence>